<keyword evidence="3" id="KW-1185">Reference proteome</keyword>
<dbReference type="Pfam" id="PF05751">
    <property type="entry name" value="FixH"/>
    <property type="match status" value="1"/>
</dbReference>
<dbReference type="EMBL" id="JACIJH010000001">
    <property type="protein sequence ID" value="MBB5704867.1"/>
    <property type="molecule type" value="Genomic_DNA"/>
</dbReference>
<keyword evidence="1" id="KW-1133">Transmembrane helix</keyword>
<dbReference type="AlphaFoldDB" id="A0A7W9B247"/>
<gene>
    <name evidence="2" type="ORF">FHR21_000192</name>
</gene>
<proteinExistence type="predicted"/>
<name>A0A7W9B247_9SPHN</name>
<dbReference type="PIRSF" id="PIRSF011386">
    <property type="entry name" value="FixH"/>
    <property type="match status" value="1"/>
</dbReference>
<feature type="transmembrane region" description="Helical" evidence="1">
    <location>
        <begin position="15"/>
        <end position="38"/>
    </location>
</feature>
<keyword evidence="1" id="KW-0812">Transmembrane</keyword>
<organism evidence="2 3">
    <name type="scientific">Sphingopyxis panaciterrulae</name>
    <dbReference type="NCBI Taxonomy" id="462372"/>
    <lineage>
        <taxon>Bacteria</taxon>
        <taxon>Pseudomonadati</taxon>
        <taxon>Pseudomonadota</taxon>
        <taxon>Alphaproteobacteria</taxon>
        <taxon>Sphingomonadales</taxon>
        <taxon>Sphingomonadaceae</taxon>
        <taxon>Sphingopyxis</taxon>
    </lineage>
</organism>
<dbReference type="InterPro" id="IPR018037">
    <property type="entry name" value="FixH_proteobacterial"/>
</dbReference>
<dbReference type="Proteomes" id="UP000537161">
    <property type="component" value="Unassembled WGS sequence"/>
</dbReference>
<sequence>MTDKRERKPFTGRHAAMILIAFFGVVISVNMVMASFALSTFGGTVVDNSYVASQHYNKWLARADAQDRLGWDKSIAVDEGRHVRLTVRKDGAPVEGLRVDATLRHPLGRAPARAMRFDAVDDGALRSVEALPAGRWQLDLSVHRGGDEARYRVDLK</sequence>
<keyword evidence="1" id="KW-0472">Membrane</keyword>
<comment type="caution">
    <text evidence="2">The sequence shown here is derived from an EMBL/GenBank/DDBJ whole genome shotgun (WGS) entry which is preliminary data.</text>
</comment>
<dbReference type="RefSeq" id="WP_184094397.1">
    <property type="nucleotide sequence ID" value="NZ_JACIJH010000001.1"/>
</dbReference>
<reference evidence="2 3" key="1">
    <citation type="submission" date="2020-08" db="EMBL/GenBank/DDBJ databases">
        <title>Genomic Encyclopedia of Type Strains, Phase IV (KMG-IV): sequencing the most valuable type-strain genomes for metagenomic binning, comparative biology and taxonomic classification.</title>
        <authorList>
            <person name="Goeker M."/>
        </authorList>
    </citation>
    <scope>NUCLEOTIDE SEQUENCE [LARGE SCALE GENOMIC DNA]</scope>
    <source>
        <strain evidence="2 3">DSM 27163</strain>
    </source>
</reference>
<protein>
    <submittedName>
        <fullName evidence="2">Nitrogen fixation protein FixH</fullName>
    </submittedName>
</protein>
<evidence type="ECO:0000256" key="1">
    <source>
        <dbReference type="SAM" id="Phobius"/>
    </source>
</evidence>
<evidence type="ECO:0000313" key="3">
    <source>
        <dbReference type="Proteomes" id="UP000537161"/>
    </source>
</evidence>
<evidence type="ECO:0000313" key="2">
    <source>
        <dbReference type="EMBL" id="MBB5704867.1"/>
    </source>
</evidence>
<accession>A0A7W9B247</accession>
<dbReference type="InterPro" id="IPR008620">
    <property type="entry name" value="FixH"/>
</dbReference>